<dbReference type="RefSeq" id="WP_089912552.1">
    <property type="nucleotide sequence ID" value="NZ_FOBB01000003.1"/>
</dbReference>
<dbReference type="AlphaFoldDB" id="A0A1H7V3Z0"/>
<dbReference type="PANTHER" id="PTHR42951:SF17">
    <property type="entry name" value="METALLO-BETA-LACTAMASE DOMAIN-CONTAINING PROTEIN"/>
    <property type="match status" value="1"/>
</dbReference>
<evidence type="ECO:0000259" key="2">
    <source>
        <dbReference type="SMART" id="SM00849"/>
    </source>
</evidence>
<gene>
    <name evidence="3" type="ORF">SAMN04488505_103199</name>
</gene>
<dbReference type="SUPFAM" id="SSF56281">
    <property type="entry name" value="Metallo-hydrolase/oxidoreductase"/>
    <property type="match status" value="1"/>
</dbReference>
<dbReference type="SMART" id="SM00849">
    <property type="entry name" value="Lactamase_B"/>
    <property type="match status" value="1"/>
</dbReference>
<keyword evidence="1" id="KW-0812">Transmembrane</keyword>
<proteinExistence type="predicted"/>
<evidence type="ECO:0000313" key="4">
    <source>
        <dbReference type="Proteomes" id="UP000198984"/>
    </source>
</evidence>
<protein>
    <submittedName>
        <fullName evidence="3">Glyoxylase, beta-lactamase superfamily II</fullName>
    </submittedName>
</protein>
<evidence type="ECO:0000313" key="3">
    <source>
        <dbReference type="EMBL" id="SEM03628.1"/>
    </source>
</evidence>
<accession>A0A1H7V3Z0</accession>
<dbReference type="InterPro" id="IPR001279">
    <property type="entry name" value="Metallo-B-lactamas"/>
</dbReference>
<dbReference type="InterPro" id="IPR050855">
    <property type="entry name" value="NDM-1-like"/>
</dbReference>
<dbReference type="Proteomes" id="UP000198984">
    <property type="component" value="Unassembled WGS sequence"/>
</dbReference>
<dbReference type="OrthoDB" id="9802248at2"/>
<dbReference type="InterPro" id="IPR036866">
    <property type="entry name" value="RibonucZ/Hydroxyglut_hydro"/>
</dbReference>
<dbReference type="Pfam" id="PF00753">
    <property type="entry name" value="Lactamase_B"/>
    <property type="match status" value="1"/>
</dbReference>
<feature type="domain" description="Metallo-beta-lactamase" evidence="2">
    <location>
        <begin position="31"/>
        <end position="241"/>
    </location>
</feature>
<feature type="transmembrane region" description="Helical" evidence="1">
    <location>
        <begin position="295"/>
        <end position="317"/>
    </location>
</feature>
<keyword evidence="1" id="KW-1133">Transmembrane helix</keyword>
<organism evidence="3 4">
    <name type="scientific">Chitinophaga rupis</name>
    <dbReference type="NCBI Taxonomy" id="573321"/>
    <lineage>
        <taxon>Bacteria</taxon>
        <taxon>Pseudomonadati</taxon>
        <taxon>Bacteroidota</taxon>
        <taxon>Chitinophagia</taxon>
        <taxon>Chitinophagales</taxon>
        <taxon>Chitinophagaceae</taxon>
        <taxon>Chitinophaga</taxon>
    </lineage>
</organism>
<dbReference type="CDD" id="cd07721">
    <property type="entry name" value="yflN-like_MBL-fold"/>
    <property type="match status" value="1"/>
</dbReference>
<reference evidence="3 4" key="1">
    <citation type="submission" date="2016-10" db="EMBL/GenBank/DDBJ databases">
        <authorList>
            <person name="de Groot N.N."/>
        </authorList>
    </citation>
    <scope>NUCLEOTIDE SEQUENCE [LARGE SCALE GENOMIC DNA]</scope>
    <source>
        <strain evidence="3 4">DSM 21039</strain>
    </source>
</reference>
<sequence length="321" mass="35118">MKNEQFKPVQKKLYNKWFSVAPGVWGIKDIFVNVYLIHSGDANHWVLVDAGLPTSAEKIRKVSTHLFWPQTAPSAIILTHGHFDHTGSLKKLAEEWDVPVYAHYLEAPYLTGRSAYPPPDPTAGGGVMTLLSDLFPRQPIDMNGRLLLLPEDGTIPGLPGWRYIHTPGHAPGHISLFREQDGVLLAGDAVVTTQQESLYAVMTQAKKISGPPRYFTFDWQEAASSVNKLAALKPEIIASGHGKPMKGKAMQDELQRLATNFQQEAAPASGRYVGNPAVAGVNGVEYIPAPKRSEVLIKAAMALLVIGIGAVMVRYGLKKRI</sequence>
<dbReference type="EMBL" id="FOBB01000003">
    <property type="protein sequence ID" value="SEM03628.1"/>
    <property type="molecule type" value="Genomic_DNA"/>
</dbReference>
<keyword evidence="1" id="KW-0472">Membrane</keyword>
<dbReference type="Gene3D" id="3.60.15.10">
    <property type="entry name" value="Ribonuclease Z/Hydroxyacylglutathione hydrolase-like"/>
    <property type="match status" value="1"/>
</dbReference>
<evidence type="ECO:0000256" key="1">
    <source>
        <dbReference type="SAM" id="Phobius"/>
    </source>
</evidence>
<name>A0A1H7V3Z0_9BACT</name>
<dbReference type="PANTHER" id="PTHR42951">
    <property type="entry name" value="METALLO-BETA-LACTAMASE DOMAIN-CONTAINING"/>
    <property type="match status" value="1"/>
</dbReference>
<dbReference type="STRING" id="573321.SAMN04488505_103199"/>
<keyword evidence="4" id="KW-1185">Reference proteome</keyword>